<accession>A0AAV3PW85</accession>
<name>A0AAV3PW85_LITER</name>
<dbReference type="SUPFAM" id="SSF81301">
    <property type="entry name" value="Nucleotidyltransferase"/>
    <property type="match status" value="1"/>
</dbReference>
<evidence type="ECO:0000259" key="1">
    <source>
        <dbReference type="Pfam" id="PF26180"/>
    </source>
</evidence>
<dbReference type="Gene3D" id="1.10.1410.10">
    <property type="match status" value="1"/>
</dbReference>
<gene>
    <name evidence="2" type="ORF">LIER_12452</name>
</gene>
<proteinExistence type="predicted"/>
<feature type="domain" description="PAP/OAS1 substrate-binding-related" evidence="1">
    <location>
        <begin position="112"/>
        <end position="302"/>
    </location>
</feature>
<dbReference type="InterPro" id="IPR058920">
    <property type="entry name" value="PAP-OAS1-bd-rel"/>
</dbReference>
<dbReference type="InterPro" id="IPR043519">
    <property type="entry name" value="NT_sf"/>
</dbReference>
<reference evidence="2 3" key="1">
    <citation type="submission" date="2024-01" db="EMBL/GenBank/DDBJ databases">
        <title>The complete chloroplast genome sequence of Lithospermum erythrorhizon: insights into the phylogenetic relationship among Boraginaceae species and the maternal lineages of purple gromwells.</title>
        <authorList>
            <person name="Okada T."/>
            <person name="Watanabe K."/>
        </authorList>
    </citation>
    <scope>NUCLEOTIDE SEQUENCE [LARGE SCALE GENOMIC DNA]</scope>
</reference>
<dbReference type="Gene3D" id="3.30.460.10">
    <property type="entry name" value="Beta Polymerase, domain 2"/>
    <property type="match status" value="1"/>
</dbReference>
<dbReference type="PANTHER" id="PTHR45979:SF30">
    <property type="entry name" value="NUCLEOTIDYLTRANSFERASE"/>
    <property type="match status" value="1"/>
</dbReference>
<evidence type="ECO:0000313" key="3">
    <source>
        <dbReference type="Proteomes" id="UP001454036"/>
    </source>
</evidence>
<protein>
    <recommendedName>
        <fullName evidence="1">PAP/OAS1 substrate-binding-related domain-containing protein</fullName>
    </recommendedName>
</protein>
<organism evidence="2 3">
    <name type="scientific">Lithospermum erythrorhizon</name>
    <name type="common">Purple gromwell</name>
    <name type="synonym">Lithospermum officinale var. erythrorhizon</name>
    <dbReference type="NCBI Taxonomy" id="34254"/>
    <lineage>
        <taxon>Eukaryota</taxon>
        <taxon>Viridiplantae</taxon>
        <taxon>Streptophyta</taxon>
        <taxon>Embryophyta</taxon>
        <taxon>Tracheophyta</taxon>
        <taxon>Spermatophyta</taxon>
        <taxon>Magnoliopsida</taxon>
        <taxon>eudicotyledons</taxon>
        <taxon>Gunneridae</taxon>
        <taxon>Pentapetalae</taxon>
        <taxon>asterids</taxon>
        <taxon>lamiids</taxon>
        <taxon>Boraginales</taxon>
        <taxon>Boraginaceae</taxon>
        <taxon>Boraginoideae</taxon>
        <taxon>Lithospermeae</taxon>
        <taxon>Lithospermum</taxon>
    </lineage>
</organism>
<dbReference type="EMBL" id="BAABME010002406">
    <property type="protein sequence ID" value="GAA0154488.1"/>
    <property type="molecule type" value="Genomic_DNA"/>
</dbReference>
<dbReference type="Pfam" id="PF26180">
    <property type="entry name" value="PAP-OAS1"/>
    <property type="match status" value="1"/>
</dbReference>
<dbReference type="InterPro" id="IPR058921">
    <property type="entry name" value="PAP/OAS1-rel"/>
</dbReference>
<dbReference type="PANTHER" id="PTHR45979">
    <property type="entry name" value="PAP/OAS1 SUBSTRATE-BINDING DOMAIN SUPERFAMILY"/>
    <property type="match status" value="1"/>
</dbReference>
<comment type="caution">
    <text evidence="2">The sequence shown here is derived from an EMBL/GenBank/DDBJ whole genome shotgun (WGS) entry which is preliminary data.</text>
</comment>
<evidence type="ECO:0000313" key="2">
    <source>
        <dbReference type="EMBL" id="GAA0154488.1"/>
    </source>
</evidence>
<sequence length="346" mass="39912">MSVLEITEKAHEVFPYGSVPLKTYLPAGDIDFTAIHSPLVDEYLPKAVFAVLQKEQLNQNGEYKVCRCSVKLVKCIVQDICIDIAFNQIVYNTSQILEIFRNLTGHVVDRLVGNDHLFKRSILLVKTWCHYESRILGSHHGLISTYALETLVLYIFHLFHSSLTTPLVVLHRFLDYYSKFDWSKLCISLNGPVSKSTLPDIIVEKLDNEGNKFLLSEDFLRACMDMFSESSSDDAQKTFPPKYLNIVDPLKEYNNLGHSVHRANFYRIQSALRYRAHKHSWILSLPRGRMKNEIKTFFVNTLERYGCKNECYLPKHIHAEGSIDFSVSSSDNLVFEDEMRVRSLSF</sequence>
<dbReference type="Proteomes" id="UP001454036">
    <property type="component" value="Unassembled WGS sequence"/>
</dbReference>
<dbReference type="AlphaFoldDB" id="A0AAV3PW85"/>
<dbReference type="SUPFAM" id="SSF81631">
    <property type="entry name" value="PAP/OAS1 substrate-binding domain"/>
    <property type="match status" value="1"/>
</dbReference>
<keyword evidence="3" id="KW-1185">Reference proteome</keyword>